<dbReference type="InterPro" id="IPR036020">
    <property type="entry name" value="WW_dom_sf"/>
</dbReference>
<feature type="compositionally biased region" description="Basic and acidic residues" evidence="4">
    <location>
        <begin position="262"/>
        <end position="273"/>
    </location>
</feature>
<dbReference type="GO" id="GO:0003924">
    <property type="term" value="F:GTPase activity"/>
    <property type="evidence" value="ECO:0007669"/>
    <property type="project" value="InterPro"/>
</dbReference>
<dbReference type="FunFam" id="3.40.50.300:FF:002685">
    <property type="entry name" value="RAB33A, member RAS oncogene family"/>
    <property type="match status" value="1"/>
</dbReference>
<keyword evidence="3" id="KW-0342">GTP-binding</keyword>
<protein>
    <recommendedName>
        <fullName evidence="5">WW domain-containing protein</fullName>
    </recommendedName>
</protein>
<dbReference type="Gene3D" id="3.40.50.300">
    <property type="entry name" value="P-loop containing nucleotide triphosphate hydrolases"/>
    <property type="match status" value="1"/>
</dbReference>
<feature type="compositionally biased region" description="Polar residues" evidence="4">
    <location>
        <begin position="17"/>
        <end position="39"/>
    </location>
</feature>
<reference evidence="6" key="1">
    <citation type="journal article" date="2023" name="Science">
        <title>Genome structures resolve the early diversification of teleost fishes.</title>
        <authorList>
            <person name="Parey E."/>
            <person name="Louis A."/>
            <person name="Montfort J."/>
            <person name="Bouchez O."/>
            <person name="Roques C."/>
            <person name="Iampietro C."/>
            <person name="Lluch J."/>
            <person name="Castinel A."/>
            <person name="Donnadieu C."/>
            <person name="Desvignes T."/>
            <person name="Floi Bucao C."/>
            <person name="Jouanno E."/>
            <person name="Wen M."/>
            <person name="Mejri S."/>
            <person name="Dirks R."/>
            <person name="Jansen H."/>
            <person name="Henkel C."/>
            <person name="Chen W.J."/>
            <person name="Zahm M."/>
            <person name="Cabau C."/>
            <person name="Klopp C."/>
            <person name="Thompson A.W."/>
            <person name="Robinson-Rechavi M."/>
            <person name="Braasch I."/>
            <person name="Lecointre G."/>
            <person name="Bobe J."/>
            <person name="Postlethwait J.H."/>
            <person name="Berthelot C."/>
            <person name="Roest Crollius H."/>
            <person name="Guiguen Y."/>
        </authorList>
    </citation>
    <scope>NUCLEOTIDE SEQUENCE</scope>
    <source>
        <strain evidence="6">Concon-B</strain>
    </source>
</reference>
<feature type="compositionally biased region" description="Acidic residues" evidence="4">
    <location>
        <begin position="208"/>
        <end position="223"/>
    </location>
</feature>
<evidence type="ECO:0000256" key="1">
    <source>
        <dbReference type="ARBA" id="ARBA00006270"/>
    </source>
</evidence>
<dbReference type="SMART" id="SM00456">
    <property type="entry name" value="WW"/>
    <property type="match status" value="2"/>
</dbReference>
<dbReference type="PROSITE" id="PS50020">
    <property type="entry name" value="WW_DOMAIN_2"/>
    <property type="match status" value="2"/>
</dbReference>
<dbReference type="SUPFAM" id="SSF52540">
    <property type="entry name" value="P-loop containing nucleoside triphosphate hydrolases"/>
    <property type="match status" value="1"/>
</dbReference>
<proteinExistence type="inferred from homology"/>
<dbReference type="Pfam" id="PF00397">
    <property type="entry name" value="WW"/>
    <property type="match status" value="2"/>
</dbReference>
<accession>A0A9Q1DVU3</accession>
<evidence type="ECO:0000256" key="2">
    <source>
        <dbReference type="ARBA" id="ARBA00022741"/>
    </source>
</evidence>
<dbReference type="PANTHER" id="PTHR47978">
    <property type="match status" value="1"/>
</dbReference>
<feature type="region of interest" description="Disordered" evidence="4">
    <location>
        <begin position="1"/>
        <end position="40"/>
    </location>
</feature>
<dbReference type="PROSITE" id="PS51421">
    <property type="entry name" value="RAS"/>
    <property type="match status" value="1"/>
</dbReference>
<dbReference type="GO" id="GO:0005525">
    <property type="term" value="F:GTP binding"/>
    <property type="evidence" value="ECO:0007669"/>
    <property type="project" value="UniProtKB-KW"/>
</dbReference>
<dbReference type="NCBIfam" id="TIGR00231">
    <property type="entry name" value="small_GTP"/>
    <property type="match status" value="1"/>
</dbReference>
<evidence type="ECO:0000313" key="6">
    <source>
        <dbReference type="EMBL" id="KAJ8282549.1"/>
    </source>
</evidence>
<dbReference type="SMART" id="SM00173">
    <property type="entry name" value="RAS"/>
    <property type="match status" value="1"/>
</dbReference>
<evidence type="ECO:0000313" key="7">
    <source>
        <dbReference type="Proteomes" id="UP001152803"/>
    </source>
</evidence>
<feature type="domain" description="WW" evidence="5">
    <location>
        <begin position="37"/>
        <end position="70"/>
    </location>
</feature>
<dbReference type="PROSITE" id="PS01159">
    <property type="entry name" value="WW_DOMAIN_1"/>
    <property type="match status" value="1"/>
</dbReference>
<dbReference type="PRINTS" id="PR00449">
    <property type="entry name" value="RASTRNSFRMNG"/>
</dbReference>
<dbReference type="SMART" id="SM00175">
    <property type="entry name" value="RAB"/>
    <property type="match status" value="1"/>
</dbReference>
<gene>
    <name evidence="6" type="ORF">COCON_G00050680</name>
</gene>
<feature type="compositionally biased region" description="Basic and acidic residues" evidence="4">
    <location>
        <begin position="1"/>
        <end position="15"/>
    </location>
</feature>
<evidence type="ECO:0000259" key="5">
    <source>
        <dbReference type="PROSITE" id="PS50020"/>
    </source>
</evidence>
<comment type="similarity">
    <text evidence="1">Belongs to the small GTPase superfamily. Rab family.</text>
</comment>
<dbReference type="InterPro" id="IPR001806">
    <property type="entry name" value="Small_GTPase"/>
</dbReference>
<dbReference type="Pfam" id="PF00071">
    <property type="entry name" value="Ras"/>
    <property type="match status" value="1"/>
</dbReference>
<feature type="compositionally biased region" description="Acidic residues" evidence="4">
    <location>
        <begin position="156"/>
        <end position="177"/>
    </location>
</feature>
<dbReference type="Proteomes" id="UP001152803">
    <property type="component" value="Unassembled WGS sequence"/>
</dbReference>
<dbReference type="InterPro" id="IPR001202">
    <property type="entry name" value="WW_dom"/>
</dbReference>
<comment type="caution">
    <text evidence="6">The sequence shown here is derived from an EMBL/GenBank/DDBJ whole genome shotgun (WGS) entry which is preliminary data.</text>
</comment>
<dbReference type="OrthoDB" id="6281439at2759"/>
<dbReference type="EMBL" id="JAFJMO010000003">
    <property type="protein sequence ID" value="KAJ8282549.1"/>
    <property type="molecule type" value="Genomic_DNA"/>
</dbReference>
<feature type="compositionally biased region" description="Basic and acidic residues" evidence="4">
    <location>
        <begin position="64"/>
        <end position="77"/>
    </location>
</feature>
<dbReference type="CDD" id="cd00201">
    <property type="entry name" value="WW"/>
    <property type="match status" value="2"/>
</dbReference>
<dbReference type="Gene3D" id="2.20.70.10">
    <property type="match status" value="2"/>
</dbReference>
<dbReference type="SMART" id="SM00174">
    <property type="entry name" value="RHO"/>
    <property type="match status" value="1"/>
</dbReference>
<keyword evidence="2" id="KW-0547">Nucleotide-binding</keyword>
<feature type="domain" description="WW" evidence="5">
    <location>
        <begin position="87"/>
        <end position="119"/>
    </location>
</feature>
<keyword evidence="7" id="KW-1185">Reference proteome</keyword>
<dbReference type="SUPFAM" id="SSF51045">
    <property type="entry name" value="WW domain"/>
    <property type="match status" value="2"/>
</dbReference>
<evidence type="ECO:0000256" key="4">
    <source>
        <dbReference type="SAM" id="MobiDB-lite"/>
    </source>
</evidence>
<feature type="compositionally biased region" description="Basic and acidic residues" evidence="4">
    <location>
        <begin position="237"/>
        <end position="255"/>
    </location>
</feature>
<dbReference type="PROSITE" id="PS51419">
    <property type="entry name" value="RAB"/>
    <property type="match status" value="1"/>
</dbReference>
<feature type="region of interest" description="Disordered" evidence="4">
    <location>
        <begin position="58"/>
        <end position="273"/>
    </location>
</feature>
<evidence type="ECO:0000256" key="3">
    <source>
        <dbReference type="ARBA" id="ARBA00023134"/>
    </source>
</evidence>
<name>A0A9Q1DVU3_CONCO</name>
<organism evidence="6 7">
    <name type="scientific">Conger conger</name>
    <name type="common">Conger eel</name>
    <name type="synonym">Muraena conger</name>
    <dbReference type="NCBI Taxonomy" id="82655"/>
    <lineage>
        <taxon>Eukaryota</taxon>
        <taxon>Metazoa</taxon>
        <taxon>Chordata</taxon>
        <taxon>Craniata</taxon>
        <taxon>Vertebrata</taxon>
        <taxon>Euteleostomi</taxon>
        <taxon>Actinopterygii</taxon>
        <taxon>Neopterygii</taxon>
        <taxon>Teleostei</taxon>
        <taxon>Anguilliformes</taxon>
        <taxon>Congridae</taxon>
        <taxon>Conger</taxon>
    </lineage>
</organism>
<dbReference type="InterPro" id="IPR027417">
    <property type="entry name" value="P-loop_NTPase"/>
</dbReference>
<dbReference type="AlphaFoldDB" id="A0A9Q1DVU3"/>
<sequence length="427" mass="48422">MEKEVLGVEGLERLLSETGSGETQSGKTDTEAPFTSENMSEVWVQGVTDDGQTYYYNTQTGEAQWEKPEEFEVERKTSQQTEAENEKSSTGPWVEVSSPDGTYYYNSETEETSWEKPAELSPPEEKEDTPSPNPEALSGEEESLTGAEEDSRVLQEEDNSCDSDDTNDANDDDDDTNDDKITPPEDEEEEETPAKKARKTSPCATGEQAEEEQDPNEPGDQEESEVKIKESTIVPTVEKRATQEVSRKRKLENGKSRSFQQRGKDDNEERTVDIDGENIKLQIWDTAGQERFRKSMVEHYYRNVHAIIFVYDITKLSSFESLPEWIEECGRHSVPPMVPRILVGNKCDLKGRGEVSTTLAQRMADGYNFPLFETSAKDPAEKEHVDAIFLTLAYKLKNHKPLRLRQPVECRPMALSEEQELERTCLC</sequence>
<dbReference type="InterPro" id="IPR005225">
    <property type="entry name" value="Small_GTP-bd"/>
</dbReference>